<evidence type="ECO:0000259" key="11">
    <source>
        <dbReference type="Pfam" id="PF00441"/>
    </source>
</evidence>
<feature type="domain" description="Acyl-CoA oxidase/dehydrogenase middle" evidence="12">
    <location>
        <begin position="161"/>
        <end position="268"/>
    </location>
</feature>
<dbReference type="InterPro" id="IPR006091">
    <property type="entry name" value="Acyl-CoA_Oxase/DH_mid-dom"/>
</dbReference>
<dbReference type="STRING" id="1121400.SAMN02746065_1109"/>
<dbReference type="Pfam" id="PF00441">
    <property type="entry name" value="Acyl-CoA_dh_1"/>
    <property type="match status" value="1"/>
</dbReference>
<evidence type="ECO:0000259" key="14">
    <source>
        <dbReference type="Pfam" id="PF12806"/>
    </source>
</evidence>
<accession>A0A1W2BYE4</accession>
<evidence type="ECO:0000256" key="8">
    <source>
        <dbReference type="ARBA" id="ARBA00066694"/>
    </source>
</evidence>
<comment type="function">
    <text evidence="7">Involved in the assimilation of dimethylsulphoniopropionate (DMSP), an important compound in the fixation of carbon in marine phytoplankton, by mediating the conversion of 3-(methylthio)propanoyl-CoA (MMPA-CoA) to 3-(methylthio)acryloyl-CoA (MTA-CoA).</text>
</comment>
<gene>
    <name evidence="15" type="ORF">SAMN02746065_1109</name>
</gene>
<dbReference type="InterPro" id="IPR036250">
    <property type="entry name" value="AcylCo_DH-like_C"/>
</dbReference>
<comment type="cofactor">
    <cofactor evidence="1 10">
        <name>FAD</name>
        <dbReference type="ChEBI" id="CHEBI:57692"/>
    </cofactor>
</comment>
<keyword evidence="16" id="KW-1185">Reference proteome</keyword>
<dbReference type="FunFam" id="2.40.110.10:FF:000031">
    <property type="entry name" value="Acyl-CoA dehydrogenase, putative"/>
    <property type="match status" value="1"/>
</dbReference>
<comment type="subunit">
    <text evidence="3">Homotetramer.</text>
</comment>
<evidence type="ECO:0000259" key="12">
    <source>
        <dbReference type="Pfam" id="PF02770"/>
    </source>
</evidence>
<evidence type="ECO:0000256" key="1">
    <source>
        <dbReference type="ARBA" id="ARBA00001974"/>
    </source>
</evidence>
<evidence type="ECO:0000259" key="13">
    <source>
        <dbReference type="Pfam" id="PF02771"/>
    </source>
</evidence>
<dbReference type="RefSeq" id="WP_084069155.1">
    <property type="nucleotide sequence ID" value="NZ_FWXY01000010.1"/>
</dbReference>
<comment type="similarity">
    <text evidence="2 10">Belongs to the acyl-CoA dehydrogenase family.</text>
</comment>
<dbReference type="OrthoDB" id="9765339at2"/>
<comment type="catalytic activity">
    <reaction evidence="6">
        <text>3-(methylsulfanyl)propanoyl-CoA + oxidized [electron-transfer flavoprotein] + H(+) = 3-(methylsulfanyl)acryloyl-CoA + reduced [electron-transfer flavoprotein]</text>
        <dbReference type="Rhea" id="RHEA:52612"/>
        <dbReference type="Rhea" id="RHEA-COMP:10685"/>
        <dbReference type="Rhea" id="RHEA-COMP:10686"/>
        <dbReference type="ChEBI" id="CHEBI:15378"/>
        <dbReference type="ChEBI" id="CHEBI:57692"/>
        <dbReference type="ChEBI" id="CHEBI:58307"/>
        <dbReference type="ChEBI" id="CHEBI:82815"/>
        <dbReference type="ChEBI" id="CHEBI:84994"/>
        <dbReference type="EC" id="1.3.99.41"/>
    </reaction>
    <physiologicalReaction direction="left-to-right" evidence="6">
        <dbReference type="Rhea" id="RHEA:52613"/>
    </physiologicalReaction>
</comment>
<dbReference type="SUPFAM" id="SSF56645">
    <property type="entry name" value="Acyl-CoA dehydrogenase NM domain-like"/>
    <property type="match status" value="1"/>
</dbReference>
<evidence type="ECO:0000256" key="7">
    <source>
        <dbReference type="ARBA" id="ARBA00058683"/>
    </source>
</evidence>
<dbReference type="Pfam" id="PF12806">
    <property type="entry name" value="Acyl-CoA_dh_C"/>
    <property type="match status" value="1"/>
</dbReference>
<keyword evidence="4 10" id="KW-0285">Flavoprotein</keyword>
<dbReference type="InterPro" id="IPR037069">
    <property type="entry name" value="AcylCoA_DH/ox_N_sf"/>
</dbReference>
<evidence type="ECO:0000313" key="15">
    <source>
        <dbReference type="EMBL" id="SMC77987.1"/>
    </source>
</evidence>
<keyword evidence="10" id="KW-0560">Oxidoreductase</keyword>
<dbReference type="InterPro" id="IPR009075">
    <property type="entry name" value="AcylCo_DH/oxidase_C"/>
</dbReference>
<dbReference type="Gene3D" id="2.40.110.10">
    <property type="entry name" value="Butyryl-CoA Dehydrogenase, subunit A, domain 2"/>
    <property type="match status" value="1"/>
</dbReference>
<sequence>MAQLIADRRDIDFVLHEQLEVENLTKAEKFSEFGKKTIDLIVSEARNLAVKEMLPLQKPSDEGCEFNNGEVKVPEGFHKAMEAYNEGEWLAMTDDPQWGGQGMPKSVGMAANEYFYGACNSFMLYNLLTHGAAKLVETFGTDAQKETYLKNMLSGKWAGTMLLTEPDAGSDLAAVSTIAKDNGDGTYSLEGNKIFISGGEHNLTENIIHPVLARLEDAPEGIKGISLFLAPKFLVNEDGTPGEFNNVVCTGIEEKMGLHGSSTCSLELGGKGQCTATLLGEKNKGMAAMFLMMNEARQMVGLQGFANASASYLYAVNYARERVQSKGLTDPVGSKAISIINHPDVKRQLLMMKSWVEGIRSLIYYGGLCHDRIAISSDDAEKKQLSTLLEVLTPIIKGYVTDKAFEVCNHGIQIYGGYGFIEEFPVAQLLRDSRIFMLYEGTNGIQSMDLMGRKLTMYNGEPFKYFLEQVQRVISVSKTVDEVAPMADSLESFFAEYTELAQHLAHMPQSGKVLDAFAFSHPFMEVTGDLVMAWMLLWRAGVAAPKIGKKKKDTAFYQGQIQTARFFINTILPITRGRLDAIRRGDAVAAEMEDAAFGGK</sequence>
<feature type="domain" description="Acyl-CoA dehydrogenase/oxidase N-terminal" evidence="13">
    <location>
        <begin position="40"/>
        <end position="156"/>
    </location>
</feature>
<dbReference type="PANTHER" id="PTHR42803:SF3">
    <property type="entry name" value="ACYL-COA DEHYDROGENASE-RELATED"/>
    <property type="match status" value="1"/>
</dbReference>
<evidence type="ECO:0000256" key="6">
    <source>
        <dbReference type="ARBA" id="ARBA00051388"/>
    </source>
</evidence>
<evidence type="ECO:0000313" key="16">
    <source>
        <dbReference type="Proteomes" id="UP000192418"/>
    </source>
</evidence>
<dbReference type="PANTHER" id="PTHR42803">
    <property type="entry name" value="ACYL-COA DEHYDROGENASE"/>
    <property type="match status" value="1"/>
</dbReference>
<dbReference type="Proteomes" id="UP000192418">
    <property type="component" value="Unassembled WGS sequence"/>
</dbReference>
<evidence type="ECO:0000256" key="4">
    <source>
        <dbReference type="ARBA" id="ARBA00022630"/>
    </source>
</evidence>
<evidence type="ECO:0000256" key="2">
    <source>
        <dbReference type="ARBA" id="ARBA00009347"/>
    </source>
</evidence>
<dbReference type="GO" id="GO:0016627">
    <property type="term" value="F:oxidoreductase activity, acting on the CH-CH group of donors"/>
    <property type="evidence" value="ECO:0007669"/>
    <property type="project" value="InterPro"/>
</dbReference>
<dbReference type="Gene3D" id="1.10.540.10">
    <property type="entry name" value="Acyl-CoA dehydrogenase/oxidase, N-terminal domain"/>
    <property type="match status" value="1"/>
</dbReference>
<dbReference type="InterPro" id="IPR009100">
    <property type="entry name" value="AcylCoA_DH/oxidase_NM_dom_sf"/>
</dbReference>
<dbReference type="GO" id="GO:0050660">
    <property type="term" value="F:flavin adenine dinucleotide binding"/>
    <property type="evidence" value="ECO:0007669"/>
    <property type="project" value="InterPro"/>
</dbReference>
<evidence type="ECO:0000256" key="3">
    <source>
        <dbReference type="ARBA" id="ARBA00011881"/>
    </source>
</evidence>
<dbReference type="AlphaFoldDB" id="A0A1W2BYE4"/>
<dbReference type="Pfam" id="PF02771">
    <property type="entry name" value="Acyl-CoA_dh_N"/>
    <property type="match status" value="1"/>
</dbReference>
<protein>
    <recommendedName>
        <fullName evidence="9">3-methylmercaptopropionyl-CoA dehydrogenase</fullName>
        <ecNumber evidence="8">1.3.99.41</ecNumber>
    </recommendedName>
</protein>
<dbReference type="InterPro" id="IPR013786">
    <property type="entry name" value="AcylCoA_DH/ox_N"/>
</dbReference>
<dbReference type="InterPro" id="IPR025878">
    <property type="entry name" value="Acyl-CoA_dh-like_C_dom"/>
</dbReference>
<dbReference type="Gene3D" id="1.20.140.10">
    <property type="entry name" value="Butyryl-CoA Dehydrogenase, subunit A, domain 3"/>
    <property type="match status" value="1"/>
</dbReference>
<name>A0A1W2BYE4_9BACT</name>
<feature type="domain" description="Acyl-CoA dehydrogenase/oxidase C-terminal" evidence="11">
    <location>
        <begin position="283"/>
        <end position="451"/>
    </location>
</feature>
<dbReference type="SUPFAM" id="SSF47203">
    <property type="entry name" value="Acyl-CoA dehydrogenase C-terminal domain-like"/>
    <property type="match status" value="1"/>
</dbReference>
<dbReference type="InterPro" id="IPR052166">
    <property type="entry name" value="Diverse_Acyl-CoA_DH"/>
</dbReference>
<reference evidence="15 16" key="1">
    <citation type="submission" date="2017-04" db="EMBL/GenBank/DDBJ databases">
        <authorList>
            <person name="Afonso C.L."/>
            <person name="Miller P.J."/>
            <person name="Scott M.A."/>
            <person name="Spackman E."/>
            <person name="Goraichik I."/>
            <person name="Dimitrov K.M."/>
            <person name="Suarez D.L."/>
            <person name="Swayne D.E."/>
        </authorList>
    </citation>
    <scope>NUCLEOTIDE SEQUENCE [LARGE SCALE GENOMIC DNA]</scope>
    <source>
        <strain evidence="15 16">DSM 3385</strain>
    </source>
</reference>
<proteinExistence type="inferred from homology"/>
<evidence type="ECO:0000256" key="9">
    <source>
        <dbReference type="ARBA" id="ARBA00069043"/>
    </source>
</evidence>
<feature type="domain" description="Acetyl-CoA dehydrogenase-like C-terminal" evidence="14">
    <location>
        <begin position="468"/>
        <end position="592"/>
    </location>
</feature>
<dbReference type="EC" id="1.3.99.41" evidence="8"/>
<organism evidence="15 16">
    <name type="scientific">Desulfocicer vacuolatum DSM 3385</name>
    <dbReference type="NCBI Taxonomy" id="1121400"/>
    <lineage>
        <taxon>Bacteria</taxon>
        <taxon>Pseudomonadati</taxon>
        <taxon>Thermodesulfobacteriota</taxon>
        <taxon>Desulfobacteria</taxon>
        <taxon>Desulfobacterales</taxon>
        <taxon>Desulfobacteraceae</taxon>
        <taxon>Desulfocicer</taxon>
    </lineage>
</organism>
<dbReference type="InterPro" id="IPR046373">
    <property type="entry name" value="Acyl-CoA_Oxase/DH_mid-dom_sf"/>
</dbReference>
<keyword evidence="5 10" id="KW-0274">FAD</keyword>
<dbReference type="EMBL" id="FWXY01000010">
    <property type="protein sequence ID" value="SMC77987.1"/>
    <property type="molecule type" value="Genomic_DNA"/>
</dbReference>
<evidence type="ECO:0000256" key="10">
    <source>
        <dbReference type="RuleBase" id="RU362125"/>
    </source>
</evidence>
<evidence type="ECO:0000256" key="5">
    <source>
        <dbReference type="ARBA" id="ARBA00022827"/>
    </source>
</evidence>
<dbReference type="Pfam" id="PF02770">
    <property type="entry name" value="Acyl-CoA_dh_M"/>
    <property type="match status" value="1"/>
</dbReference>